<dbReference type="CDD" id="cd02947">
    <property type="entry name" value="TRX_family"/>
    <property type="match status" value="1"/>
</dbReference>
<evidence type="ECO:0000313" key="3">
    <source>
        <dbReference type="EMBL" id="QOY35041.1"/>
    </source>
</evidence>
<reference evidence="3" key="4">
    <citation type="submission" date="2020-10" db="EMBL/GenBank/DDBJ databases">
        <authorList>
            <person name="Bassil N.M."/>
            <person name="Lloyd J.R."/>
        </authorList>
    </citation>
    <scope>NUCLEOTIDE SEQUENCE</scope>
    <source>
        <strain evidence="3">NB2006</strain>
    </source>
</reference>
<dbReference type="EMBL" id="CP063356">
    <property type="protein sequence ID" value="QOY35041.1"/>
    <property type="molecule type" value="Genomic_DNA"/>
</dbReference>
<keyword evidence="4" id="KW-1185">Reference proteome</keyword>
<dbReference type="OrthoDB" id="5784238at2"/>
<reference evidence="2 4" key="1">
    <citation type="submission" date="2016-10" db="EMBL/GenBank/DDBJ databases">
        <title>Draft genome sequences of four alkaliphilic bacteria belonging to the Anaerobacillus genus.</title>
        <authorList>
            <person name="Bassil N.M."/>
            <person name="Lloyd J.R."/>
        </authorList>
    </citation>
    <scope>NUCLEOTIDE SEQUENCE [LARGE SCALE GENOMIC DNA]</scope>
    <source>
        <strain evidence="2 4">NB2006</strain>
    </source>
</reference>
<reference evidence="3 4" key="2">
    <citation type="journal article" date="2017" name="Genome Announc.">
        <title>Draft Genome Sequences of Four Alkaliphilic Bacteria Belonging to the Anaerobacillus Genus.</title>
        <authorList>
            <person name="Bassil N.M."/>
            <person name="Lloyd J.R."/>
        </authorList>
    </citation>
    <scope>NUCLEOTIDE SEQUENCE [LARGE SCALE GENOMIC DNA]</scope>
    <source>
        <strain evidence="3 4">NB2006</strain>
    </source>
</reference>
<name>A0A1S2KZN9_9BACI</name>
<dbReference type="Proteomes" id="UP000180175">
    <property type="component" value="Chromosome"/>
</dbReference>
<organism evidence="2 4">
    <name type="scientific">Anaerobacillus isosaccharinicus</name>
    <dbReference type="NCBI Taxonomy" id="1532552"/>
    <lineage>
        <taxon>Bacteria</taxon>
        <taxon>Bacillati</taxon>
        <taxon>Bacillota</taxon>
        <taxon>Bacilli</taxon>
        <taxon>Bacillales</taxon>
        <taxon>Bacillaceae</taxon>
        <taxon>Anaerobacillus</taxon>
    </lineage>
</organism>
<dbReference type="EMBL" id="LQXD01000196">
    <property type="protein sequence ID" value="OIJ05027.1"/>
    <property type="molecule type" value="Genomic_DNA"/>
</dbReference>
<evidence type="ECO:0000313" key="2">
    <source>
        <dbReference type="EMBL" id="OIJ05027.1"/>
    </source>
</evidence>
<feature type="domain" description="Thioredoxin" evidence="1">
    <location>
        <begin position="14"/>
        <end position="96"/>
    </location>
</feature>
<dbReference type="InterPro" id="IPR036249">
    <property type="entry name" value="Thioredoxin-like_sf"/>
</dbReference>
<dbReference type="InterPro" id="IPR013766">
    <property type="entry name" value="Thioredoxin_domain"/>
</dbReference>
<dbReference type="SUPFAM" id="SSF52833">
    <property type="entry name" value="Thioredoxin-like"/>
    <property type="match status" value="1"/>
</dbReference>
<sequence length="113" mass="13399">MVEVTEKMIDWHFLNKKQGIKIYYCYTPLCGTCKLAREMLEVWHHQHSHATIYTVNLNINRKLAMDWKIKSVPYVAVFVNGLKAHEFYAFHSVENIDRQLAPFIRRSETKGEK</sequence>
<accession>A0A1S2KZN9</accession>
<dbReference type="RefSeq" id="WP_071319137.1">
    <property type="nucleotide sequence ID" value="NZ_CP063356.2"/>
</dbReference>
<dbReference type="KEGG" id="aia:AWH56_020370"/>
<proteinExistence type="predicted"/>
<gene>
    <name evidence="3" type="ORF">AWH56_020370</name>
    <name evidence="2" type="ORF">AWH56_22355</name>
</gene>
<dbReference type="Pfam" id="PF00085">
    <property type="entry name" value="Thioredoxin"/>
    <property type="match status" value="1"/>
</dbReference>
<reference evidence="3 4" key="3">
    <citation type="journal article" date="2019" name="Int. J. Syst. Evol. Microbiol.">
        <title>Anaerobacillus isosaccharinicus sp. nov., an alkaliphilic bacterium which degrades isosaccharinic acid.</title>
        <authorList>
            <person name="Bassil N.M."/>
            <person name="Lloyd J.R."/>
        </authorList>
    </citation>
    <scope>NUCLEOTIDE SEQUENCE [LARGE SCALE GENOMIC DNA]</scope>
    <source>
        <strain evidence="3 4">NB2006</strain>
    </source>
</reference>
<dbReference type="AlphaFoldDB" id="A0A1S2KZN9"/>
<dbReference type="Gene3D" id="3.40.30.10">
    <property type="entry name" value="Glutaredoxin"/>
    <property type="match status" value="1"/>
</dbReference>
<evidence type="ECO:0000313" key="4">
    <source>
        <dbReference type="Proteomes" id="UP000180175"/>
    </source>
</evidence>
<evidence type="ECO:0000259" key="1">
    <source>
        <dbReference type="Pfam" id="PF00085"/>
    </source>
</evidence>
<protein>
    <submittedName>
        <fullName evidence="3">Thioredoxin family protein</fullName>
    </submittedName>
</protein>